<dbReference type="Proteomes" id="UP000242886">
    <property type="component" value="Chromosome SDENCHOL"/>
</dbReference>
<evidence type="ECO:0000313" key="1">
    <source>
        <dbReference type="EMBL" id="SMB27112.1"/>
    </source>
</evidence>
<name>A0A7Z7HRA9_9PROT</name>
<dbReference type="RefSeq" id="WP_154716818.1">
    <property type="nucleotide sequence ID" value="NZ_LT837803.1"/>
</dbReference>
<dbReference type="EMBL" id="LT837803">
    <property type="protein sequence ID" value="SMB27112.1"/>
    <property type="molecule type" value="Genomic_DNA"/>
</dbReference>
<organism evidence="1 2">
    <name type="scientific">Sterolibacterium denitrificans</name>
    <dbReference type="NCBI Taxonomy" id="157592"/>
    <lineage>
        <taxon>Bacteria</taxon>
        <taxon>Pseudomonadati</taxon>
        <taxon>Pseudomonadota</taxon>
        <taxon>Betaproteobacteria</taxon>
        <taxon>Nitrosomonadales</taxon>
        <taxon>Sterolibacteriaceae</taxon>
        <taxon>Sterolibacterium</taxon>
    </lineage>
</organism>
<keyword evidence="2" id="KW-1185">Reference proteome</keyword>
<accession>A0A7Z7HRA9</accession>
<evidence type="ECO:0000313" key="2">
    <source>
        <dbReference type="Proteomes" id="UP000242886"/>
    </source>
</evidence>
<gene>
    <name evidence="1" type="ORF">SDENCHOL_20300</name>
</gene>
<dbReference type="AlphaFoldDB" id="A0A7Z7HRA9"/>
<protein>
    <recommendedName>
        <fullName evidence="3">Cytotoxic translational repressor of toxin-antitoxin stability system</fullName>
    </recommendedName>
</protein>
<sequence length="94" mass="10713">MIVTRVDRTRTSFVRSFQALPDEIARLAAKAIAALLQDPLPKRLRFHKLEGYRNPKIYTIDITQNHSHKISLELIGTVAVLRKAATHKEIDRAP</sequence>
<proteinExistence type="predicted"/>
<reference evidence="1" key="1">
    <citation type="submission" date="2017-03" db="EMBL/GenBank/DDBJ databases">
        <authorList>
            <consortium name="AG Boll"/>
        </authorList>
    </citation>
    <scope>NUCLEOTIDE SEQUENCE [LARGE SCALE GENOMIC DNA]</scope>
    <source>
        <strain evidence="1">Chol</strain>
    </source>
</reference>
<evidence type="ECO:0008006" key="3">
    <source>
        <dbReference type="Google" id="ProtNLM"/>
    </source>
</evidence>